<keyword evidence="2" id="KW-0813">Transport</keyword>
<keyword evidence="3" id="KW-0653">Protein transport</keyword>
<evidence type="ECO:0000256" key="4">
    <source>
        <dbReference type="ARBA" id="ARBA00023136"/>
    </source>
</evidence>
<dbReference type="Gene3D" id="1.25.10.10">
    <property type="entry name" value="Leucine-rich Repeat Variant"/>
    <property type="match status" value="1"/>
</dbReference>
<gene>
    <name evidence="6" type="ORF">CSUI_011571</name>
</gene>
<dbReference type="AlphaFoldDB" id="A0A2C6KAL1"/>
<dbReference type="Pfam" id="PF01602">
    <property type="entry name" value="Adaptin_N"/>
    <property type="match status" value="1"/>
</dbReference>
<evidence type="ECO:0000256" key="1">
    <source>
        <dbReference type="ARBA" id="ARBA00004308"/>
    </source>
</evidence>
<dbReference type="SUPFAM" id="SSF48371">
    <property type="entry name" value="ARM repeat"/>
    <property type="match status" value="1"/>
</dbReference>
<dbReference type="GO" id="GO:0030117">
    <property type="term" value="C:membrane coat"/>
    <property type="evidence" value="ECO:0007669"/>
    <property type="project" value="InterPro"/>
</dbReference>
<dbReference type="Proteomes" id="UP000221165">
    <property type="component" value="Unassembled WGS sequence"/>
</dbReference>
<dbReference type="PANTHER" id="PTHR22780">
    <property type="entry name" value="ADAPTIN, ALPHA/GAMMA/EPSILON"/>
    <property type="match status" value="1"/>
</dbReference>
<dbReference type="GO" id="GO:0006886">
    <property type="term" value="P:intracellular protein transport"/>
    <property type="evidence" value="ECO:0007669"/>
    <property type="project" value="InterPro"/>
</dbReference>
<evidence type="ECO:0000313" key="7">
    <source>
        <dbReference type="Proteomes" id="UP000221165"/>
    </source>
</evidence>
<evidence type="ECO:0000259" key="5">
    <source>
        <dbReference type="Pfam" id="PF01602"/>
    </source>
</evidence>
<evidence type="ECO:0000256" key="3">
    <source>
        <dbReference type="ARBA" id="ARBA00022927"/>
    </source>
</evidence>
<dbReference type="InterPro" id="IPR050840">
    <property type="entry name" value="Adaptor_Complx_Large_Subunit"/>
</dbReference>
<feature type="non-terminal residue" evidence="6">
    <location>
        <position position="1"/>
    </location>
</feature>
<organism evidence="6 7">
    <name type="scientific">Cystoisospora suis</name>
    <dbReference type="NCBI Taxonomy" id="483139"/>
    <lineage>
        <taxon>Eukaryota</taxon>
        <taxon>Sar</taxon>
        <taxon>Alveolata</taxon>
        <taxon>Apicomplexa</taxon>
        <taxon>Conoidasida</taxon>
        <taxon>Coccidia</taxon>
        <taxon>Eucoccidiorida</taxon>
        <taxon>Eimeriorina</taxon>
        <taxon>Sarcocystidae</taxon>
        <taxon>Cystoisospora</taxon>
    </lineage>
</organism>
<proteinExistence type="predicted"/>
<dbReference type="VEuPathDB" id="ToxoDB:CSUI_011571"/>
<name>A0A2C6KAL1_9APIC</name>
<feature type="non-terminal residue" evidence="6">
    <location>
        <position position="86"/>
    </location>
</feature>
<comment type="caution">
    <text evidence="6">The sequence shown here is derived from an EMBL/GenBank/DDBJ whole genome shotgun (WGS) entry which is preliminary data.</text>
</comment>
<dbReference type="GeneID" id="94434880"/>
<protein>
    <submittedName>
        <fullName evidence="6">Adapter-related protein</fullName>
    </submittedName>
</protein>
<dbReference type="OrthoDB" id="29308at2759"/>
<keyword evidence="7" id="KW-1185">Reference proteome</keyword>
<keyword evidence="4" id="KW-0472">Membrane</keyword>
<accession>A0A2C6KAL1</accession>
<dbReference type="RefSeq" id="XP_067916355.1">
    <property type="nucleotide sequence ID" value="XM_068071669.1"/>
</dbReference>
<evidence type="ECO:0000313" key="6">
    <source>
        <dbReference type="EMBL" id="PHJ14619.1"/>
    </source>
</evidence>
<feature type="domain" description="Clathrin/coatomer adaptor adaptin-like N-terminal" evidence="5">
    <location>
        <begin position="8"/>
        <end position="77"/>
    </location>
</feature>
<sequence>VSPCYAAQHQLVVVDCLEDSDETLKRKTLDLLVKITNPLNVSVIIEKLLAHLRVTLDTHLRGNLIQKIISLAERYQQYNIRDIFTS</sequence>
<dbReference type="InterPro" id="IPR016024">
    <property type="entry name" value="ARM-type_fold"/>
</dbReference>
<reference evidence="6 7" key="1">
    <citation type="journal article" date="2017" name="Int. J. Parasitol.">
        <title>The genome of the protozoan parasite Cystoisospora suis and a reverse vaccinology approach to identify vaccine candidates.</title>
        <authorList>
            <person name="Palmieri N."/>
            <person name="Shrestha A."/>
            <person name="Ruttkowski B."/>
            <person name="Beck T."/>
            <person name="Vogl C."/>
            <person name="Tomley F."/>
            <person name="Blake D.P."/>
            <person name="Joachim A."/>
        </authorList>
    </citation>
    <scope>NUCLEOTIDE SEQUENCE [LARGE SCALE GENOMIC DNA]</scope>
    <source>
        <strain evidence="6 7">Wien I</strain>
    </source>
</reference>
<evidence type="ECO:0000256" key="2">
    <source>
        <dbReference type="ARBA" id="ARBA00022448"/>
    </source>
</evidence>
<dbReference type="InterPro" id="IPR011989">
    <property type="entry name" value="ARM-like"/>
</dbReference>
<dbReference type="EMBL" id="MIGC01013896">
    <property type="protein sequence ID" value="PHJ14619.1"/>
    <property type="molecule type" value="Genomic_DNA"/>
</dbReference>
<dbReference type="GO" id="GO:0016192">
    <property type="term" value="P:vesicle-mediated transport"/>
    <property type="evidence" value="ECO:0007669"/>
    <property type="project" value="InterPro"/>
</dbReference>
<comment type="subcellular location">
    <subcellularLocation>
        <location evidence="1">Endomembrane system</location>
    </subcellularLocation>
</comment>
<dbReference type="GO" id="GO:0012505">
    <property type="term" value="C:endomembrane system"/>
    <property type="evidence" value="ECO:0007669"/>
    <property type="project" value="UniProtKB-SubCell"/>
</dbReference>
<dbReference type="InterPro" id="IPR002553">
    <property type="entry name" value="Clathrin/coatomer_adapt-like_N"/>
</dbReference>